<dbReference type="FunFam" id="1.10.10.10:FF:000001">
    <property type="entry name" value="LysR family transcriptional regulator"/>
    <property type="match status" value="1"/>
</dbReference>
<dbReference type="PANTHER" id="PTHR30537">
    <property type="entry name" value="HTH-TYPE TRANSCRIPTIONAL REGULATOR"/>
    <property type="match status" value="1"/>
</dbReference>
<dbReference type="RefSeq" id="WP_066084345.1">
    <property type="nucleotide sequence ID" value="NZ_CP017476.1"/>
</dbReference>
<evidence type="ECO:0000259" key="5">
    <source>
        <dbReference type="PROSITE" id="PS50931"/>
    </source>
</evidence>
<evidence type="ECO:0000313" key="9">
    <source>
        <dbReference type="Proteomes" id="UP000185680"/>
    </source>
</evidence>
<evidence type="ECO:0000256" key="4">
    <source>
        <dbReference type="ARBA" id="ARBA00023163"/>
    </source>
</evidence>
<accession>A0A162N113</accession>
<reference evidence="7 8" key="1">
    <citation type="submission" date="2016-02" db="EMBL/GenBank/DDBJ databases">
        <title>Draft genome sequence of Hydrogenophaga sp. LPB0072.</title>
        <authorList>
            <person name="Shin S.-K."/>
            <person name="Yi H."/>
        </authorList>
    </citation>
    <scope>NUCLEOTIDE SEQUENCE [LARGE SCALE GENOMIC DNA]</scope>
    <source>
        <strain evidence="7 8">LPB0072</strain>
    </source>
</reference>
<keyword evidence="2" id="KW-0805">Transcription regulation</keyword>
<dbReference type="EMBL" id="LVWD01000001">
    <property type="protein sequence ID" value="OAD44095.1"/>
    <property type="molecule type" value="Genomic_DNA"/>
</dbReference>
<protein>
    <submittedName>
        <fullName evidence="6">LysR family transcriptional regulator</fullName>
    </submittedName>
</protein>
<dbReference type="Proteomes" id="UP000185657">
    <property type="component" value="Unassembled WGS sequence"/>
</dbReference>
<dbReference type="Proteomes" id="UP000185680">
    <property type="component" value="Chromosome"/>
</dbReference>
<dbReference type="EMBL" id="CP017476">
    <property type="protein sequence ID" value="AOW13940.1"/>
    <property type="molecule type" value="Genomic_DNA"/>
</dbReference>
<dbReference type="KEGG" id="hyl:LPB072_14940"/>
<keyword evidence="8" id="KW-1185">Reference proteome</keyword>
<proteinExistence type="inferred from homology"/>
<dbReference type="Gene3D" id="3.40.190.290">
    <property type="match status" value="1"/>
</dbReference>
<dbReference type="SUPFAM" id="SSF46785">
    <property type="entry name" value="Winged helix' DNA-binding domain"/>
    <property type="match status" value="1"/>
</dbReference>
<dbReference type="PROSITE" id="PS50931">
    <property type="entry name" value="HTH_LYSR"/>
    <property type="match status" value="1"/>
</dbReference>
<dbReference type="PANTHER" id="PTHR30537:SF5">
    <property type="entry name" value="HTH-TYPE TRANSCRIPTIONAL ACTIVATOR TTDR-RELATED"/>
    <property type="match status" value="1"/>
</dbReference>
<dbReference type="InterPro" id="IPR000847">
    <property type="entry name" value="LysR_HTH_N"/>
</dbReference>
<dbReference type="STRING" id="1763535.LPB072_14940"/>
<reference evidence="6 9" key="2">
    <citation type="submission" date="2016-10" db="EMBL/GenBank/DDBJ databases">
        <title>Hydorgenophaga sp. LPB0072 isolated from gastropod.</title>
        <authorList>
            <person name="Kim E."/>
            <person name="Yi H."/>
        </authorList>
    </citation>
    <scope>NUCLEOTIDE SEQUENCE [LARGE SCALE GENOMIC DNA]</scope>
    <source>
        <strain evidence="6 9">LPB0072</strain>
    </source>
</reference>
<evidence type="ECO:0000256" key="3">
    <source>
        <dbReference type="ARBA" id="ARBA00023125"/>
    </source>
</evidence>
<sequence>MLLDNIALFLQIVEKGSLAAAGREAGLSATTVSERLAALEAHFGVVLLNRTTRALNLTEEGRTLVEGAKQVLGEVQDLESRIRLGAETLSGTIRVSAPSDLGRNLVSAEIHRFLAEHPAIAIELLLSDGYVDVVGQGFDIALRFGPVTDSSLRVRPLGPQQRVVCAAPGYLEVRGVPMRPEDLTSHNCLVMRFGSSLDNAWHFGVAATQRAVTVRGDRVANDGALVRQWCLAGHGIMLKSALDVADDLRSGALVQLLADHAPPPTPLQMLFPPSRAQPKRVRALADQLALALQGIRADA</sequence>
<evidence type="ECO:0000313" key="6">
    <source>
        <dbReference type="EMBL" id="AOW13940.1"/>
    </source>
</evidence>
<dbReference type="GO" id="GO:0003700">
    <property type="term" value="F:DNA-binding transcription factor activity"/>
    <property type="evidence" value="ECO:0007669"/>
    <property type="project" value="InterPro"/>
</dbReference>
<dbReference type="Pfam" id="PF00126">
    <property type="entry name" value="HTH_1"/>
    <property type="match status" value="1"/>
</dbReference>
<evidence type="ECO:0000313" key="7">
    <source>
        <dbReference type="EMBL" id="OAD44095.1"/>
    </source>
</evidence>
<dbReference type="OrthoDB" id="9786526at2"/>
<dbReference type="AlphaFoldDB" id="A0A162N113"/>
<evidence type="ECO:0000256" key="1">
    <source>
        <dbReference type="ARBA" id="ARBA00009437"/>
    </source>
</evidence>
<dbReference type="InterPro" id="IPR005119">
    <property type="entry name" value="LysR_subst-bd"/>
</dbReference>
<dbReference type="InterPro" id="IPR036390">
    <property type="entry name" value="WH_DNA-bd_sf"/>
</dbReference>
<comment type="similarity">
    <text evidence="1">Belongs to the LysR transcriptional regulatory family.</text>
</comment>
<dbReference type="FunFam" id="3.40.190.290:FF:000001">
    <property type="entry name" value="Transcriptional regulator, LysR family"/>
    <property type="match status" value="1"/>
</dbReference>
<dbReference type="Pfam" id="PF03466">
    <property type="entry name" value="LysR_substrate"/>
    <property type="match status" value="1"/>
</dbReference>
<feature type="domain" description="HTH lysR-type" evidence="5">
    <location>
        <begin position="1"/>
        <end position="58"/>
    </location>
</feature>
<evidence type="ECO:0000313" key="8">
    <source>
        <dbReference type="Proteomes" id="UP000185657"/>
    </source>
</evidence>
<dbReference type="SUPFAM" id="SSF53850">
    <property type="entry name" value="Periplasmic binding protein-like II"/>
    <property type="match status" value="1"/>
</dbReference>
<dbReference type="InterPro" id="IPR036388">
    <property type="entry name" value="WH-like_DNA-bd_sf"/>
</dbReference>
<dbReference type="InterPro" id="IPR058163">
    <property type="entry name" value="LysR-type_TF_proteobact-type"/>
</dbReference>
<dbReference type="CDD" id="cd08422">
    <property type="entry name" value="PBP2_CrgA_like"/>
    <property type="match status" value="1"/>
</dbReference>
<dbReference type="Gene3D" id="1.10.10.10">
    <property type="entry name" value="Winged helix-like DNA-binding domain superfamily/Winged helix DNA-binding domain"/>
    <property type="match status" value="1"/>
</dbReference>
<name>A0A162N113_9BURK</name>
<evidence type="ECO:0000256" key="2">
    <source>
        <dbReference type="ARBA" id="ARBA00023015"/>
    </source>
</evidence>
<organism evidence="6 9">
    <name type="scientific">Hydrogenophaga crassostreae</name>
    <dbReference type="NCBI Taxonomy" id="1763535"/>
    <lineage>
        <taxon>Bacteria</taxon>
        <taxon>Pseudomonadati</taxon>
        <taxon>Pseudomonadota</taxon>
        <taxon>Betaproteobacteria</taxon>
        <taxon>Burkholderiales</taxon>
        <taxon>Comamonadaceae</taxon>
        <taxon>Hydrogenophaga</taxon>
    </lineage>
</organism>
<gene>
    <name evidence="6" type="ORF">LPB072_14940</name>
    <name evidence="7" type="ORF">LPB72_00875</name>
</gene>
<dbReference type="GO" id="GO:0003677">
    <property type="term" value="F:DNA binding"/>
    <property type="evidence" value="ECO:0007669"/>
    <property type="project" value="UniProtKB-KW"/>
</dbReference>
<keyword evidence="4" id="KW-0804">Transcription</keyword>
<keyword evidence="3" id="KW-0238">DNA-binding</keyword>